<keyword evidence="2" id="KW-1185">Reference proteome</keyword>
<organism evidence="1 2">
    <name type="scientific">Enterococcus larvae</name>
    <dbReference type="NCBI Taxonomy" id="2794352"/>
    <lineage>
        <taxon>Bacteria</taxon>
        <taxon>Bacillati</taxon>
        <taxon>Bacillota</taxon>
        <taxon>Bacilli</taxon>
        <taxon>Lactobacillales</taxon>
        <taxon>Enterococcaceae</taxon>
        <taxon>Enterococcus</taxon>
    </lineage>
</organism>
<accession>A0ABS4CJN3</accession>
<gene>
    <name evidence="1" type="ORF">I6N96_10910</name>
</gene>
<protein>
    <submittedName>
        <fullName evidence="1">Uncharacterized protein</fullName>
    </submittedName>
</protein>
<name>A0ABS4CJN3_9ENTE</name>
<dbReference type="Proteomes" id="UP000673375">
    <property type="component" value="Unassembled WGS sequence"/>
</dbReference>
<evidence type="ECO:0000313" key="2">
    <source>
        <dbReference type="Proteomes" id="UP000673375"/>
    </source>
</evidence>
<sequence length="96" mass="11392">MNRKKVLIALENEEFDGISHVYEPYSGYNKHESYQLEMSVHGSTIEVVKVSRGKTFDGKENERYEERKTTIYTGDKAIDFIEKRPYYFSQIRPDLF</sequence>
<evidence type="ECO:0000313" key="1">
    <source>
        <dbReference type="EMBL" id="MBP1046776.1"/>
    </source>
</evidence>
<dbReference type="EMBL" id="JAEDXU010000005">
    <property type="protein sequence ID" value="MBP1046776.1"/>
    <property type="molecule type" value="Genomic_DNA"/>
</dbReference>
<reference evidence="1 2" key="1">
    <citation type="submission" date="2020-12" db="EMBL/GenBank/DDBJ databases">
        <title>Vagococcus allomyrinae sp. nov. and Enterococcus lavae sp. nov., isolated from the larvae of Allomyrina dichotoma.</title>
        <authorList>
            <person name="Lee S.D."/>
        </authorList>
    </citation>
    <scope>NUCLEOTIDE SEQUENCE [LARGE SCALE GENOMIC DNA]</scope>
    <source>
        <strain evidence="1 2">BWM-S5</strain>
    </source>
</reference>
<proteinExistence type="predicted"/>
<dbReference type="RefSeq" id="WP_209557576.1">
    <property type="nucleotide sequence ID" value="NZ_JAEDXU010000005.1"/>
</dbReference>
<comment type="caution">
    <text evidence="1">The sequence shown here is derived from an EMBL/GenBank/DDBJ whole genome shotgun (WGS) entry which is preliminary data.</text>
</comment>